<dbReference type="EMBL" id="ML734938">
    <property type="protein sequence ID" value="KAB8211502.1"/>
    <property type="molecule type" value="Genomic_DNA"/>
</dbReference>
<dbReference type="InterPro" id="IPR058348">
    <property type="entry name" value="DUF8035"/>
</dbReference>
<evidence type="ECO:0000313" key="4">
    <source>
        <dbReference type="EMBL" id="KAB8211502.1"/>
    </source>
</evidence>
<feature type="compositionally biased region" description="Polar residues" evidence="1">
    <location>
        <begin position="510"/>
        <end position="520"/>
    </location>
</feature>
<evidence type="ECO:0000259" key="2">
    <source>
        <dbReference type="Pfam" id="PF26082"/>
    </source>
</evidence>
<evidence type="ECO:0000256" key="1">
    <source>
        <dbReference type="SAM" id="MobiDB-lite"/>
    </source>
</evidence>
<accession>A0A5N6E1W1</accession>
<protein>
    <recommendedName>
        <fullName evidence="6">C2H2-type domain-containing protein</fullName>
    </recommendedName>
</protein>
<evidence type="ECO:0000259" key="3">
    <source>
        <dbReference type="Pfam" id="PF26118"/>
    </source>
</evidence>
<sequence>MATTIATVLNQCLKEFTDITISGTLGHFESEVSQRRWLDELGRLRVWSGNIGAHQVGQSSLDYRLRDSSHLRSETIKLLQRMLRLLQDLREVTSEGEDGSQEDDSFFSDASDIELDDDDIVTEVQQIYQGLVEIVNLLFQISMEIRKPADHDRLMGVKLKDASFFEPWAQQHISHKYPDAEAHVVHRLGTAMAIQKAVLKYRERHREKLGKGLFDQGETESRKLSETVATELARSDQLQFLDTVSNPGVSQTSYAPSLLTAQGSISIPAPPREAADGTPFECPYCYLVITIKNTKDWAHHVFRDLMPYVCLFPDCPTSSKLYESRRLWYDHICHAHLATTGTQIGFRCPICVIDIAPPLTFQQHVGRHLEELALFVLPRVNSEDQLSDASSEAGSMLAMKDDDHFSLDSDAIESKPDGDPSSGVSLNAAEVSATLEGPTGHELYSFGDVRDDRANTHTPVAPDNATIGSLDGGSSSLYLSGRHSYDDSFPITRPGRVDPRRSHPLGPASLHSQSPHNSSDLDSDGVYLSEPWCGSIEEIELAIWSDEFSYTNPREQFENDLKGRQAYNKDTLPPKRRNSYSNSNDGTFNKGLRDYGGNLILAEEGDVYMNAPPQERGRRDLRRLPSQLGVPELPSLLKPVPVKSPASSNPPLPAGKVSVRSASSTQHRPLPLPKERRRSNSPSTLPVSGDNKLAAVSQIASKEPFAPPKGILKPPRDRFPEEPNPVREGVASSINARTIPPGARWTKIDRRLVNPGALERGGERFEERGDHLIVFGVLSKEEIQAYANLTQEIRDAHYAEYRAERCSRESPSAELEGSLEI</sequence>
<evidence type="ECO:0008006" key="6">
    <source>
        <dbReference type="Google" id="ProtNLM"/>
    </source>
</evidence>
<dbReference type="PANTHER" id="PTHR35391">
    <property type="entry name" value="C2H2-TYPE DOMAIN-CONTAINING PROTEIN-RELATED"/>
    <property type="match status" value="1"/>
</dbReference>
<feature type="domain" description="Oxidoreductase acuF-like C2H2 type zinc-finger" evidence="2">
    <location>
        <begin position="277"/>
        <end position="305"/>
    </location>
</feature>
<dbReference type="OMA" id="ICVIDIA"/>
<dbReference type="InterPro" id="IPR058925">
    <property type="entry name" value="zf-C2H2_AcuF"/>
</dbReference>
<feature type="domain" description="DUF8035" evidence="3">
    <location>
        <begin position="743"/>
        <end position="796"/>
    </location>
</feature>
<evidence type="ECO:0000313" key="5">
    <source>
        <dbReference type="Proteomes" id="UP000326532"/>
    </source>
</evidence>
<dbReference type="Proteomes" id="UP000326532">
    <property type="component" value="Unassembled WGS sequence"/>
</dbReference>
<dbReference type="Pfam" id="PF26118">
    <property type="entry name" value="DUF8035"/>
    <property type="match status" value="1"/>
</dbReference>
<reference evidence="4 5" key="1">
    <citation type="submission" date="2019-04" db="EMBL/GenBank/DDBJ databases">
        <title>Fungal friends and foes A comparative genomics study of 23 Aspergillus species from section Flavi.</title>
        <authorList>
            <consortium name="DOE Joint Genome Institute"/>
            <person name="Kjaerbolling I."/>
            <person name="Vesth T.C."/>
            <person name="Frisvad J.C."/>
            <person name="Nybo J.L."/>
            <person name="Theobald S."/>
            <person name="Kildgaard S."/>
            <person name="Petersen T.I."/>
            <person name="Kuo A."/>
            <person name="Sato A."/>
            <person name="Lyhne E.K."/>
            <person name="Kogle M.E."/>
            <person name="Wiebenga A."/>
            <person name="Kun R.S."/>
            <person name="Lubbers R.J."/>
            <person name="Makela M.R."/>
            <person name="Barry K."/>
            <person name="Chovatia M."/>
            <person name="Clum A."/>
            <person name="Daum C."/>
            <person name="Haridas S."/>
            <person name="He G."/>
            <person name="LaButti K."/>
            <person name="Lipzen A."/>
            <person name="Mondo S."/>
            <person name="Pangilinan J."/>
            <person name="Riley R."/>
            <person name="Salamov A."/>
            <person name="Simmons B.A."/>
            <person name="Magnuson J.K."/>
            <person name="Henrissat B."/>
            <person name="Mortensen U.H."/>
            <person name="Larsen T.O."/>
            <person name="De vries R.P."/>
            <person name="Grigoriev I.V."/>
            <person name="Machida M."/>
            <person name="Baker S.E."/>
            <person name="Andersen M.R."/>
        </authorList>
    </citation>
    <scope>NUCLEOTIDE SEQUENCE [LARGE SCALE GENOMIC DNA]</scope>
    <source>
        <strain evidence="4 5">CBS 117618</strain>
    </source>
</reference>
<feature type="region of interest" description="Disordered" evidence="1">
    <location>
        <begin position="704"/>
        <end position="728"/>
    </location>
</feature>
<feature type="region of interest" description="Disordered" evidence="1">
    <location>
        <begin position="630"/>
        <end position="691"/>
    </location>
</feature>
<dbReference type="AlphaFoldDB" id="A0A5N6E1W1"/>
<feature type="region of interest" description="Disordered" evidence="1">
    <location>
        <begin position="556"/>
        <end position="589"/>
    </location>
</feature>
<dbReference type="VEuPathDB" id="FungiDB:BDV34DRAFT_184831"/>
<proteinExistence type="predicted"/>
<feature type="region of interest" description="Disordered" evidence="1">
    <location>
        <begin position="489"/>
        <end position="523"/>
    </location>
</feature>
<dbReference type="Pfam" id="PF26082">
    <property type="entry name" value="zf-C2H2_AcuF"/>
    <property type="match status" value="1"/>
</dbReference>
<keyword evidence="5" id="KW-1185">Reference proteome</keyword>
<feature type="compositionally biased region" description="Basic and acidic residues" evidence="1">
    <location>
        <begin position="714"/>
        <end position="725"/>
    </location>
</feature>
<name>A0A5N6E1W1_ASPPA</name>
<dbReference type="PANTHER" id="PTHR35391:SF7">
    <property type="entry name" value="C2H2-TYPE DOMAIN-CONTAINING PROTEIN"/>
    <property type="match status" value="1"/>
</dbReference>
<organism evidence="4 5">
    <name type="scientific">Aspergillus parasiticus</name>
    <dbReference type="NCBI Taxonomy" id="5067"/>
    <lineage>
        <taxon>Eukaryota</taxon>
        <taxon>Fungi</taxon>
        <taxon>Dikarya</taxon>
        <taxon>Ascomycota</taxon>
        <taxon>Pezizomycotina</taxon>
        <taxon>Eurotiomycetes</taxon>
        <taxon>Eurotiomycetidae</taxon>
        <taxon>Eurotiales</taxon>
        <taxon>Aspergillaceae</taxon>
        <taxon>Aspergillus</taxon>
        <taxon>Aspergillus subgen. Circumdati</taxon>
    </lineage>
</organism>
<gene>
    <name evidence="4" type="ORF">BDV34DRAFT_184831</name>
</gene>